<name>A0A9X1NA59_9ACTN</name>
<keyword evidence="4" id="KW-0238">DNA-binding</keyword>
<protein>
    <submittedName>
        <fullName evidence="8">SigE family RNA polymerase sigma factor</fullName>
    </submittedName>
</protein>
<dbReference type="CDD" id="cd06171">
    <property type="entry name" value="Sigma70_r4"/>
    <property type="match status" value="1"/>
</dbReference>
<feature type="domain" description="RNA polymerase sigma factor 70 region 4 type 2" evidence="7">
    <location>
        <begin position="128"/>
        <end position="180"/>
    </location>
</feature>
<reference evidence="8" key="1">
    <citation type="submission" date="2021-11" db="EMBL/GenBank/DDBJ databases">
        <title>Streptomyces corallinus and Kineosporia corallina sp. nov., two new coral-derived marine actinobacteria.</title>
        <authorList>
            <person name="Buangrab K."/>
            <person name="Sutthacheep M."/>
            <person name="Yeemin T."/>
            <person name="Harunari E."/>
            <person name="Igarashi Y."/>
            <person name="Sripreechasak P."/>
            <person name="Kanchanasin P."/>
            <person name="Tanasupawat S."/>
            <person name="Phongsopitanun W."/>
        </authorList>
    </citation>
    <scope>NUCLEOTIDE SEQUENCE</scope>
    <source>
        <strain evidence="8">JCM 31032</strain>
    </source>
</reference>
<dbReference type="NCBIfam" id="TIGR02983">
    <property type="entry name" value="SigE-fam_strep"/>
    <property type="match status" value="1"/>
</dbReference>
<evidence type="ECO:0000313" key="9">
    <source>
        <dbReference type="Proteomes" id="UP001138997"/>
    </source>
</evidence>
<comment type="similarity">
    <text evidence="1">Belongs to the sigma-70 factor family. ECF subfamily.</text>
</comment>
<keyword evidence="5" id="KW-0804">Transcription</keyword>
<dbReference type="Gene3D" id="1.10.1740.10">
    <property type="match status" value="1"/>
</dbReference>
<evidence type="ECO:0000259" key="7">
    <source>
        <dbReference type="Pfam" id="PF08281"/>
    </source>
</evidence>
<keyword evidence="3" id="KW-0731">Sigma factor</keyword>
<keyword evidence="2" id="KW-0805">Transcription regulation</keyword>
<evidence type="ECO:0000256" key="2">
    <source>
        <dbReference type="ARBA" id="ARBA00023015"/>
    </source>
</evidence>
<comment type="caution">
    <text evidence="8">The sequence shown here is derived from an EMBL/GenBank/DDBJ whole genome shotgun (WGS) entry which is preliminary data.</text>
</comment>
<dbReference type="InterPro" id="IPR014284">
    <property type="entry name" value="RNA_pol_sigma-70_dom"/>
</dbReference>
<dbReference type="Gene3D" id="1.10.10.10">
    <property type="entry name" value="Winged helix-like DNA-binding domain superfamily/Winged helix DNA-binding domain"/>
    <property type="match status" value="1"/>
</dbReference>
<dbReference type="EMBL" id="JAJOMB010000002">
    <property type="protein sequence ID" value="MCD5310051.1"/>
    <property type="molecule type" value="Genomic_DNA"/>
</dbReference>
<organism evidence="8 9">
    <name type="scientific">Kineosporia babensis</name>
    <dbReference type="NCBI Taxonomy" id="499548"/>
    <lineage>
        <taxon>Bacteria</taxon>
        <taxon>Bacillati</taxon>
        <taxon>Actinomycetota</taxon>
        <taxon>Actinomycetes</taxon>
        <taxon>Kineosporiales</taxon>
        <taxon>Kineosporiaceae</taxon>
        <taxon>Kineosporia</taxon>
    </lineage>
</organism>
<dbReference type="SUPFAM" id="SSF88659">
    <property type="entry name" value="Sigma3 and sigma4 domains of RNA polymerase sigma factors"/>
    <property type="match status" value="1"/>
</dbReference>
<dbReference type="InterPro" id="IPR013249">
    <property type="entry name" value="RNA_pol_sigma70_r4_t2"/>
</dbReference>
<dbReference type="InterPro" id="IPR013325">
    <property type="entry name" value="RNA_pol_sigma_r2"/>
</dbReference>
<dbReference type="Pfam" id="PF08281">
    <property type="entry name" value="Sigma70_r4_2"/>
    <property type="match status" value="1"/>
</dbReference>
<dbReference type="InterPro" id="IPR007627">
    <property type="entry name" value="RNA_pol_sigma70_r2"/>
</dbReference>
<feature type="domain" description="RNA polymerase sigma-70 region 2" evidence="6">
    <location>
        <begin position="38"/>
        <end position="103"/>
    </location>
</feature>
<dbReference type="GO" id="GO:0006352">
    <property type="term" value="P:DNA-templated transcription initiation"/>
    <property type="evidence" value="ECO:0007669"/>
    <property type="project" value="InterPro"/>
</dbReference>
<evidence type="ECO:0000313" key="8">
    <source>
        <dbReference type="EMBL" id="MCD5310051.1"/>
    </source>
</evidence>
<dbReference type="GO" id="GO:0016987">
    <property type="term" value="F:sigma factor activity"/>
    <property type="evidence" value="ECO:0007669"/>
    <property type="project" value="UniProtKB-KW"/>
</dbReference>
<evidence type="ECO:0000256" key="3">
    <source>
        <dbReference type="ARBA" id="ARBA00023082"/>
    </source>
</evidence>
<evidence type="ECO:0000256" key="1">
    <source>
        <dbReference type="ARBA" id="ARBA00010641"/>
    </source>
</evidence>
<evidence type="ECO:0000256" key="5">
    <source>
        <dbReference type="ARBA" id="ARBA00023163"/>
    </source>
</evidence>
<dbReference type="InterPro" id="IPR039425">
    <property type="entry name" value="RNA_pol_sigma-70-like"/>
</dbReference>
<dbReference type="AlphaFoldDB" id="A0A9X1NA59"/>
<dbReference type="InterPro" id="IPR014325">
    <property type="entry name" value="RNA_pol_sigma-E_actinobac"/>
</dbReference>
<proteinExistence type="inferred from homology"/>
<dbReference type="Pfam" id="PF04542">
    <property type="entry name" value="Sigma70_r2"/>
    <property type="match status" value="1"/>
</dbReference>
<accession>A0A9X1NA59</accession>
<evidence type="ECO:0000259" key="6">
    <source>
        <dbReference type="Pfam" id="PF04542"/>
    </source>
</evidence>
<dbReference type="SUPFAM" id="SSF88946">
    <property type="entry name" value="Sigma2 domain of RNA polymerase sigma factors"/>
    <property type="match status" value="1"/>
</dbReference>
<dbReference type="RefSeq" id="WP_231438980.1">
    <property type="nucleotide sequence ID" value="NZ_JAJOMB010000002.1"/>
</dbReference>
<dbReference type="Proteomes" id="UP001138997">
    <property type="component" value="Unassembled WGS sequence"/>
</dbReference>
<dbReference type="GO" id="GO:0003677">
    <property type="term" value="F:DNA binding"/>
    <property type="evidence" value="ECO:0007669"/>
    <property type="project" value="UniProtKB-KW"/>
</dbReference>
<sequence length="190" mass="20959">MQQPVDASADDAVPVPAATPVTEHEMPAPLVFEEFVATRGPSLVRLARGLLRDPYLAEDVVQDVLGRALLQWHRVSAANDVDAYVRRMVVNACTSFFRRAARRERTTDSVLVLDTPSTDGAQNRAERDQLIALLRKLPAKQRAVLVLRHYEGLPDSEIAVLMKCSEVTVRSNAHRGLAKLRDMLTAVPAA</sequence>
<dbReference type="InterPro" id="IPR036388">
    <property type="entry name" value="WH-like_DNA-bd_sf"/>
</dbReference>
<dbReference type="PANTHER" id="PTHR43133:SF50">
    <property type="entry name" value="ECF RNA POLYMERASE SIGMA FACTOR SIGM"/>
    <property type="match status" value="1"/>
</dbReference>
<keyword evidence="9" id="KW-1185">Reference proteome</keyword>
<evidence type="ECO:0000256" key="4">
    <source>
        <dbReference type="ARBA" id="ARBA00023125"/>
    </source>
</evidence>
<dbReference type="InterPro" id="IPR013324">
    <property type="entry name" value="RNA_pol_sigma_r3/r4-like"/>
</dbReference>
<dbReference type="NCBIfam" id="TIGR02937">
    <property type="entry name" value="sigma70-ECF"/>
    <property type="match status" value="1"/>
</dbReference>
<gene>
    <name evidence="8" type="ORF">LR394_04035</name>
</gene>
<dbReference type="PANTHER" id="PTHR43133">
    <property type="entry name" value="RNA POLYMERASE ECF-TYPE SIGMA FACTO"/>
    <property type="match status" value="1"/>
</dbReference>